<comment type="similarity">
    <text evidence="1">Belongs to the DNA polymerase type-B family.</text>
</comment>
<dbReference type="InterPro" id="IPR036397">
    <property type="entry name" value="RNaseH_sf"/>
</dbReference>
<feature type="domain" description="DNA-directed DNA polymerase family B multifunctional" evidence="8">
    <location>
        <begin position="433"/>
        <end position="509"/>
    </location>
</feature>
<dbReference type="RefSeq" id="WP_282001363.1">
    <property type="nucleotide sequence ID" value="NZ_AP027151.1"/>
</dbReference>
<proteinExistence type="inferred from homology"/>
<dbReference type="PANTHER" id="PTHR10322:SF23">
    <property type="entry name" value="DNA POLYMERASE DELTA CATALYTIC SUBUNIT"/>
    <property type="match status" value="1"/>
</dbReference>
<dbReference type="InterPro" id="IPR042087">
    <property type="entry name" value="DNA_pol_B_thumb"/>
</dbReference>
<dbReference type="Gene3D" id="3.30.420.10">
    <property type="entry name" value="Ribonuclease H-like superfamily/Ribonuclease H"/>
    <property type="match status" value="1"/>
</dbReference>
<name>A0ABM8EG50_9BACT</name>
<dbReference type="EMBL" id="AP027151">
    <property type="protein sequence ID" value="BDV41379.1"/>
    <property type="molecule type" value="Genomic_DNA"/>
</dbReference>
<dbReference type="CDD" id="cd05785">
    <property type="entry name" value="DNA_polB_like2_exo"/>
    <property type="match status" value="1"/>
</dbReference>
<keyword evidence="11" id="KW-1185">Reference proteome</keyword>
<protein>
    <recommendedName>
        <fullName evidence="2">DNA-directed DNA polymerase</fullName>
        <ecNumber evidence="2">2.7.7.7</ecNumber>
    </recommendedName>
</protein>
<keyword evidence="6" id="KW-0238">DNA-binding</keyword>
<evidence type="ECO:0000259" key="8">
    <source>
        <dbReference type="Pfam" id="PF00136"/>
    </source>
</evidence>
<comment type="catalytic activity">
    <reaction evidence="7">
        <text>DNA(n) + a 2'-deoxyribonucleoside 5'-triphosphate = DNA(n+1) + diphosphate</text>
        <dbReference type="Rhea" id="RHEA:22508"/>
        <dbReference type="Rhea" id="RHEA-COMP:17339"/>
        <dbReference type="Rhea" id="RHEA-COMP:17340"/>
        <dbReference type="ChEBI" id="CHEBI:33019"/>
        <dbReference type="ChEBI" id="CHEBI:61560"/>
        <dbReference type="ChEBI" id="CHEBI:173112"/>
        <dbReference type="EC" id="2.7.7.7"/>
    </reaction>
</comment>
<reference evidence="10 11" key="1">
    <citation type="submission" date="2022-12" db="EMBL/GenBank/DDBJ databases">
        <title>Polyphasic characterization of Geotalea uranireducens NIT-SL11 newly isolated from a complex of sewage sludge and microbially reduced graphene oxide.</title>
        <authorList>
            <person name="Xie L."/>
            <person name="Yoshida N."/>
            <person name="Meng L."/>
        </authorList>
    </citation>
    <scope>NUCLEOTIDE SEQUENCE [LARGE SCALE GENOMIC DNA]</scope>
    <source>
        <strain evidence="10 11">NIT-SL11</strain>
    </source>
</reference>
<evidence type="ECO:0000259" key="9">
    <source>
        <dbReference type="Pfam" id="PF03104"/>
    </source>
</evidence>
<gene>
    <name evidence="10" type="ORF">GURASL_03020</name>
</gene>
<evidence type="ECO:0000256" key="2">
    <source>
        <dbReference type="ARBA" id="ARBA00012417"/>
    </source>
</evidence>
<dbReference type="Proteomes" id="UP001317705">
    <property type="component" value="Chromosome"/>
</dbReference>
<evidence type="ECO:0000256" key="3">
    <source>
        <dbReference type="ARBA" id="ARBA00022679"/>
    </source>
</evidence>
<evidence type="ECO:0000256" key="4">
    <source>
        <dbReference type="ARBA" id="ARBA00022695"/>
    </source>
</evidence>
<dbReference type="InterPro" id="IPR006172">
    <property type="entry name" value="DNA-dir_DNA_pol_B"/>
</dbReference>
<dbReference type="EC" id="2.7.7.7" evidence="2"/>
<organism evidence="10 11">
    <name type="scientific">Geotalea uraniireducens</name>
    <dbReference type="NCBI Taxonomy" id="351604"/>
    <lineage>
        <taxon>Bacteria</taxon>
        <taxon>Pseudomonadati</taxon>
        <taxon>Thermodesulfobacteriota</taxon>
        <taxon>Desulfuromonadia</taxon>
        <taxon>Geobacterales</taxon>
        <taxon>Geobacteraceae</taxon>
        <taxon>Geotalea</taxon>
    </lineage>
</organism>
<dbReference type="SMART" id="SM00486">
    <property type="entry name" value="POLBc"/>
    <property type="match status" value="1"/>
</dbReference>
<feature type="domain" description="DNA-directed DNA polymerase family B exonuclease" evidence="9">
    <location>
        <begin position="139"/>
        <end position="289"/>
    </location>
</feature>
<dbReference type="SUPFAM" id="SSF56672">
    <property type="entry name" value="DNA/RNA polymerases"/>
    <property type="match status" value="1"/>
</dbReference>
<dbReference type="Pfam" id="PF00136">
    <property type="entry name" value="DNA_pol_B"/>
    <property type="match status" value="1"/>
</dbReference>
<evidence type="ECO:0000313" key="10">
    <source>
        <dbReference type="EMBL" id="BDV41379.1"/>
    </source>
</evidence>
<dbReference type="InterPro" id="IPR006133">
    <property type="entry name" value="DNA-dir_DNA_pol_B_exonuc"/>
</dbReference>
<sequence>MDELSLADNPILFGADATAGIVAAELAGRFIRLFIRTPDGLIFKDEPFHPFILLEDPTLLGRLAAAATLHPLAGNGVYRHLATFSDWHHCLAARDHLARHTGHPPSAPDAPYRYLTDPVHQHLLLTGKTFFKGLPFSGLRRLALDIETACAPGYEFSNPRRAEDRIISIAVMDEAGYEAFLSGREFTEPQLLERLTAIIRERDPDVIEGHNLFRFDLEYLRIRAERHGISLRWGRDGSVPRVHPARFSIAERQIDYPRWDIYGRSVIDTYFLVQLYDVSGRELESYGLKQAARHFGLAAADRTYLERGTIDEIFARDPERLRRYNLDDVRETLALSRLLSHPWFLQARMFPYSYQNCIVRGNATKIDALFIREYLRRGTAIPRPAAGGGELAGGYTDVCMTGVVGPVVHCDVASLYPSIMLAFGLAPPRESLGLFLPLLRDLRDFRLRAKALARTAAGPERDYYAALQQTFKILINSFYGYLGTTIHHFADLATATEVTRTGRRLIQEMLIWLREHHARPVEIDTDGIYFIPPPESGSPGEENALVRDLSATLPPGIEVEQDGLYQAMFSYKMKNYALLDYAGKITVRGSALRSRGIEPYLREFTTEVIALLLTGESDNVPARYDEYLRRLRDHGFAIERLARTETLGESPATYLQKVRQGKRSPAAAYEIALRANNEYRAGDQISYYVTGQGKGIALYESCRPVSAYDPRRPDENTGYYIDRLDQVMKRFAPFLPAERSLFD</sequence>
<dbReference type="InterPro" id="IPR006134">
    <property type="entry name" value="DNA-dir_DNA_pol_B_multi_dom"/>
</dbReference>
<keyword evidence="5" id="KW-0239">DNA-directed DNA polymerase</keyword>
<evidence type="ECO:0000256" key="5">
    <source>
        <dbReference type="ARBA" id="ARBA00022932"/>
    </source>
</evidence>
<dbReference type="SUPFAM" id="SSF53098">
    <property type="entry name" value="Ribonuclease H-like"/>
    <property type="match status" value="1"/>
</dbReference>
<dbReference type="InterPro" id="IPR023211">
    <property type="entry name" value="DNA_pol_palm_dom_sf"/>
</dbReference>
<evidence type="ECO:0000256" key="1">
    <source>
        <dbReference type="ARBA" id="ARBA00005755"/>
    </source>
</evidence>
<dbReference type="Pfam" id="PF03104">
    <property type="entry name" value="DNA_pol_B_exo1"/>
    <property type="match status" value="1"/>
</dbReference>
<evidence type="ECO:0000313" key="11">
    <source>
        <dbReference type="Proteomes" id="UP001317705"/>
    </source>
</evidence>
<dbReference type="PANTHER" id="PTHR10322">
    <property type="entry name" value="DNA POLYMERASE CATALYTIC SUBUNIT"/>
    <property type="match status" value="1"/>
</dbReference>
<dbReference type="CDD" id="cd05538">
    <property type="entry name" value="POLBc_Pol_II_B"/>
    <property type="match status" value="1"/>
</dbReference>
<evidence type="ECO:0000256" key="7">
    <source>
        <dbReference type="ARBA" id="ARBA00049244"/>
    </source>
</evidence>
<dbReference type="InterPro" id="IPR043502">
    <property type="entry name" value="DNA/RNA_pol_sf"/>
</dbReference>
<keyword evidence="3" id="KW-0808">Transferase</keyword>
<dbReference type="InterPro" id="IPR012337">
    <property type="entry name" value="RNaseH-like_sf"/>
</dbReference>
<keyword evidence="4" id="KW-0548">Nucleotidyltransferase</keyword>
<dbReference type="Gene3D" id="3.90.1600.10">
    <property type="entry name" value="Palm domain of DNA polymerase"/>
    <property type="match status" value="1"/>
</dbReference>
<dbReference type="InterPro" id="IPR050240">
    <property type="entry name" value="DNA_pol_type-B"/>
</dbReference>
<evidence type="ECO:0000256" key="6">
    <source>
        <dbReference type="ARBA" id="ARBA00023125"/>
    </source>
</evidence>
<accession>A0ABM8EG50</accession>
<dbReference type="Gene3D" id="1.10.132.60">
    <property type="entry name" value="DNA polymerase family B, C-terminal domain"/>
    <property type="match status" value="1"/>
</dbReference>